<accession>A0A1I1BKI7</accession>
<evidence type="ECO:0000313" key="2">
    <source>
        <dbReference type="Proteomes" id="UP000243799"/>
    </source>
</evidence>
<dbReference type="EMBL" id="FOKG01000014">
    <property type="protein sequence ID" value="SFB49278.1"/>
    <property type="molecule type" value="Genomic_DNA"/>
</dbReference>
<reference evidence="2" key="1">
    <citation type="submission" date="2016-10" db="EMBL/GenBank/DDBJ databases">
        <authorList>
            <person name="Varghese N."/>
            <person name="Submissions S."/>
        </authorList>
    </citation>
    <scope>NUCLEOTIDE SEQUENCE [LARGE SCALE GENOMIC DNA]</scope>
    <source>
        <strain evidence="2">CGMCC 4.3568</strain>
    </source>
</reference>
<sequence length="592" mass="65099">MSRRGRRASLPSAGHARPEYVAADGLVVHHYNSAGRVQEYDFAALPVAEPLQRSLAALFAARCTPHHWTVHASSTMYWRQLETFTIFLSQQARPPRDVDELTASLIERWRESVLATAGGYTTFTAVTSLLRGDPRLQTGPIADTLARRAQRPRSGIQSYSEAEFDRVKLAARRMFRAALLRIEHNAAHLQRWQAGEFTEGSRDWVLGEALDVLARTGDLIHYPGRRARGGRGIVYKYRKAFGGMAAAVTWQRLFLSRMEATALGVLLLAEFGWNLSVIDRAAIPRALPDPGEDGRPTYRIPIEKRRRGAGRFYETRNVTDDGAASPGRLITQALAATRFARAVVADRAPDVDLLVVWRTHVVGRERADGDRQPPVGPFHFGVHRDAGARWARTVGLRGSPFQRGRQTVNALNRREPGQNSQDTHDRHYVLVDKRVQSEAVAIIAAGADEATAHARRAVLVAELRDAPDPGDVETATADCANIEHSPYPAAGGGSGGGSGDRCGASFLMCLGCVNARIHPGHHGRLAHLHHAVSHLRSVQAPTVWDADWGETHARLDDLKTKLGATVWTRAKAQVTDTDRELIDLMLTGDLDT</sequence>
<organism evidence="1 2">
    <name type="scientific">Amycolatopsis marina</name>
    <dbReference type="NCBI Taxonomy" id="490629"/>
    <lineage>
        <taxon>Bacteria</taxon>
        <taxon>Bacillati</taxon>
        <taxon>Actinomycetota</taxon>
        <taxon>Actinomycetes</taxon>
        <taxon>Pseudonocardiales</taxon>
        <taxon>Pseudonocardiaceae</taxon>
        <taxon>Amycolatopsis</taxon>
    </lineage>
</organism>
<dbReference type="STRING" id="490629.SAMN05216266_11410"/>
<name>A0A1I1BKI7_9PSEU</name>
<dbReference type="AlphaFoldDB" id="A0A1I1BKI7"/>
<gene>
    <name evidence="1" type="ORF">SAMN05216266_11410</name>
</gene>
<protein>
    <submittedName>
        <fullName evidence="1">Uncharacterized protein</fullName>
    </submittedName>
</protein>
<dbReference type="Proteomes" id="UP000243799">
    <property type="component" value="Unassembled WGS sequence"/>
</dbReference>
<proteinExistence type="predicted"/>
<evidence type="ECO:0000313" key="1">
    <source>
        <dbReference type="EMBL" id="SFB49278.1"/>
    </source>
</evidence>
<dbReference type="RefSeq" id="WP_143101884.1">
    <property type="nucleotide sequence ID" value="NZ_FOKG01000014.1"/>
</dbReference>
<keyword evidence="2" id="KW-1185">Reference proteome</keyword>
<dbReference type="OrthoDB" id="3353677at2"/>